<evidence type="ECO:0000256" key="2">
    <source>
        <dbReference type="ARBA" id="ARBA00022448"/>
    </source>
</evidence>
<accession>A0A7G6VZX2</accession>
<evidence type="ECO:0000256" key="6">
    <source>
        <dbReference type="SAM" id="Phobius"/>
    </source>
</evidence>
<feature type="transmembrane region" description="Helical" evidence="6">
    <location>
        <begin position="82"/>
        <end position="101"/>
    </location>
</feature>
<feature type="transmembrane region" description="Helical" evidence="6">
    <location>
        <begin position="171"/>
        <end position="190"/>
    </location>
</feature>
<proteinExistence type="predicted"/>
<evidence type="ECO:0000256" key="4">
    <source>
        <dbReference type="ARBA" id="ARBA00022989"/>
    </source>
</evidence>
<evidence type="ECO:0000313" key="8">
    <source>
        <dbReference type="EMBL" id="QNE07287.1"/>
    </source>
</evidence>
<reference evidence="8 9" key="1">
    <citation type="submission" date="2020-08" db="EMBL/GenBank/DDBJ databases">
        <authorList>
            <person name="Liu G."/>
            <person name="Sun C."/>
        </authorList>
    </citation>
    <scope>NUCLEOTIDE SEQUENCE [LARGE SCALE GENOMIC DNA]</scope>
    <source>
        <strain evidence="8 9">OT19</strain>
        <plasmid evidence="8 9">plas1</plasmid>
    </source>
</reference>
<dbReference type="Proteomes" id="UP000515297">
    <property type="component" value="Plasmid plas1"/>
</dbReference>
<dbReference type="InterPro" id="IPR011701">
    <property type="entry name" value="MFS"/>
</dbReference>
<dbReference type="Pfam" id="PF07690">
    <property type="entry name" value="MFS_1"/>
    <property type="match status" value="1"/>
</dbReference>
<dbReference type="Gene3D" id="1.20.1250.20">
    <property type="entry name" value="MFS general substrate transporter like domains"/>
    <property type="match status" value="1"/>
</dbReference>
<feature type="transmembrane region" description="Helical" evidence="6">
    <location>
        <begin position="249"/>
        <end position="271"/>
    </location>
</feature>
<keyword evidence="2" id="KW-0813">Transport</keyword>
<evidence type="ECO:0000256" key="3">
    <source>
        <dbReference type="ARBA" id="ARBA00022692"/>
    </source>
</evidence>
<feature type="transmembrane region" description="Helical" evidence="6">
    <location>
        <begin position="340"/>
        <end position="360"/>
    </location>
</feature>
<dbReference type="PANTHER" id="PTHR42718">
    <property type="entry name" value="MAJOR FACILITATOR SUPERFAMILY MULTIDRUG TRANSPORTER MFSC"/>
    <property type="match status" value="1"/>
</dbReference>
<evidence type="ECO:0000256" key="5">
    <source>
        <dbReference type="ARBA" id="ARBA00023136"/>
    </source>
</evidence>
<keyword evidence="5 6" id="KW-0472">Membrane</keyword>
<feature type="transmembrane region" description="Helical" evidence="6">
    <location>
        <begin position="55"/>
        <end position="75"/>
    </location>
</feature>
<keyword evidence="3 6" id="KW-0812">Transmembrane</keyword>
<name>A0A7G6VZX2_9SPHN</name>
<dbReference type="EMBL" id="CP060053">
    <property type="protein sequence ID" value="QNE07287.1"/>
    <property type="molecule type" value="Genomic_DNA"/>
</dbReference>
<dbReference type="CDD" id="cd17473">
    <property type="entry name" value="MFS_arabinose_efflux_permease_like"/>
    <property type="match status" value="1"/>
</dbReference>
<keyword evidence="8" id="KW-0614">Plasmid</keyword>
<feature type="transmembrane region" description="Helical" evidence="6">
    <location>
        <begin position="141"/>
        <end position="165"/>
    </location>
</feature>
<feature type="transmembrane region" description="Helical" evidence="6">
    <location>
        <begin position="107"/>
        <end position="129"/>
    </location>
</feature>
<dbReference type="InterPro" id="IPR020846">
    <property type="entry name" value="MFS_dom"/>
</dbReference>
<organism evidence="8 9">
    <name type="scientific">Croceicoccus marinus</name>
    <dbReference type="NCBI Taxonomy" id="450378"/>
    <lineage>
        <taxon>Bacteria</taxon>
        <taxon>Pseudomonadati</taxon>
        <taxon>Pseudomonadota</taxon>
        <taxon>Alphaproteobacteria</taxon>
        <taxon>Sphingomonadales</taxon>
        <taxon>Erythrobacteraceae</taxon>
        <taxon>Croceicoccus</taxon>
    </lineage>
</organism>
<dbReference type="PROSITE" id="PS50850">
    <property type="entry name" value="MFS"/>
    <property type="match status" value="1"/>
</dbReference>
<feature type="domain" description="Major facilitator superfamily (MFS) profile" evidence="7">
    <location>
        <begin position="13"/>
        <end position="394"/>
    </location>
</feature>
<evidence type="ECO:0000256" key="1">
    <source>
        <dbReference type="ARBA" id="ARBA00004141"/>
    </source>
</evidence>
<gene>
    <name evidence="8" type="ORF">H4O24_15350</name>
</gene>
<feature type="transmembrane region" description="Helical" evidence="6">
    <location>
        <begin position="372"/>
        <end position="388"/>
    </location>
</feature>
<comment type="subcellular location">
    <subcellularLocation>
        <location evidence="1">Membrane</location>
        <topology evidence="1">Multi-pass membrane protein</topology>
    </subcellularLocation>
</comment>
<geneLocation type="plasmid" evidence="8 9">
    <name>plas1</name>
</geneLocation>
<feature type="transmembrane region" description="Helical" evidence="6">
    <location>
        <begin position="309"/>
        <end position="328"/>
    </location>
</feature>
<protein>
    <submittedName>
        <fullName evidence="8">MFS transporter</fullName>
    </submittedName>
</protein>
<dbReference type="AlphaFoldDB" id="A0A7G6VZX2"/>
<dbReference type="GO" id="GO:0022857">
    <property type="term" value="F:transmembrane transporter activity"/>
    <property type="evidence" value="ECO:0007669"/>
    <property type="project" value="InterPro"/>
</dbReference>
<dbReference type="GO" id="GO:0016020">
    <property type="term" value="C:membrane"/>
    <property type="evidence" value="ECO:0007669"/>
    <property type="project" value="UniProtKB-SubCell"/>
</dbReference>
<feature type="transmembrane region" description="Helical" evidence="6">
    <location>
        <begin position="283"/>
        <end position="303"/>
    </location>
</feature>
<sequence>MRGLRSQTPGTVQGLTIILAGYLPILAIVSLFPAVGKIIGHFAPTEPLASTLGPAMVTAPGFGIATFALFAGILVDRFDRRSMLLAATFMFGAIGIAPIYLSDLETIYASRLLLGLCEAAIIITVNSLVADYWANSARRRWLAIQGLVGPALASLTILLAGLLAAQSWRSVFWLYMIAFPLLVAIWRFIFEPDCRRRASRDGNVPAASFPVSRIIALAGLNLFSSSIYFVFTVHGSIVWNELGVADTAIIGRFSFLPSLFVVAGAGLFWLLGTLGRTYRLQAAIFLGLHGIGLFLMGCASAPGTMVAGMILQQTGAGMTLPTLIGWGLNILPPTHRGRGVAVLTGAFFFGQFGSPFVVSLVKAHVSSMQETFVMFGMVAVFGTAVLILSRRLKTNVYKCRIFSKFMRQARRPKQLSAPSGT</sequence>
<keyword evidence="4 6" id="KW-1133">Transmembrane helix</keyword>
<feature type="transmembrane region" description="Helical" evidence="6">
    <location>
        <begin position="211"/>
        <end position="237"/>
    </location>
</feature>
<dbReference type="PANTHER" id="PTHR42718:SF9">
    <property type="entry name" value="MAJOR FACILITATOR SUPERFAMILY MULTIDRUG TRANSPORTER MFSC"/>
    <property type="match status" value="1"/>
</dbReference>
<evidence type="ECO:0000313" key="9">
    <source>
        <dbReference type="Proteomes" id="UP000515297"/>
    </source>
</evidence>
<evidence type="ECO:0000259" key="7">
    <source>
        <dbReference type="PROSITE" id="PS50850"/>
    </source>
</evidence>
<dbReference type="RefSeq" id="WP_185885992.1">
    <property type="nucleotide sequence ID" value="NZ_CP060053.1"/>
</dbReference>
<feature type="transmembrane region" description="Helical" evidence="6">
    <location>
        <begin position="12"/>
        <end position="35"/>
    </location>
</feature>
<dbReference type="InterPro" id="IPR036259">
    <property type="entry name" value="MFS_trans_sf"/>
</dbReference>
<dbReference type="SUPFAM" id="SSF103473">
    <property type="entry name" value="MFS general substrate transporter"/>
    <property type="match status" value="1"/>
</dbReference>